<organism evidence="12 13">
    <name type="scientific">Datura stramonium</name>
    <name type="common">Jimsonweed</name>
    <name type="synonym">Common thornapple</name>
    <dbReference type="NCBI Taxonomy" id="4076"/>
    <lineage>
        <taxon>Eukaryota</taxon>
        <taxon>Viridiplantae</taxon>
        <taxon>Streptophyta</taxon>
        <taxon>Embryophyta</taxon>
        <taxon>Tracheophyta</taxon>
        <taxon>Spermatophyta</taxon>
        <taxon>Magnoliopsida</taxon>
        <taxon>eudicotyledons</taxon>
        <taxon>Gunneridae</taxon>
        <taxon>Pentapetalae</taxon>
        <taxon>asterids</taxon>
        <taxon>lamiids</taxon>
        <taxon>Solanales</taxon>
        <taxon>Solanaceae</taxon>
        <taxon>Solanoideae</taxon>
        <taxon>Datureae</taxon>
        <taxon>Datura</taxon>
    </lineage>
</organism>
<evidence type="ECO:0000256" key="5">
    <source>
        <dbReference type="ARBA" id="ARBA00022821"/>
    </source>
</evidence>
<keyword evidence="5" id="KW-0611">Plant defense</keyword>
<dbReference type="Gene3D" id="1.10.8.430">
    <property type="entry name" value="Helical domain of apoptotic protease-activating factors"/>
    <property type="match status" value="1"/>
</dbReference>
<dbReference type="Proteomes" id="UP000823775">
    <property type="component" value="Unassembled WGS sequence"/>
</dbReference>
<dbReference type="InterPro" id="IPR032675">
    <property type="entry name" value="LRR_dom_sf"/>
</dbReference>
<dbReference type="InterPro" id="IPR002182">
    <property type="entry name" value="NB-ARC"/>
</dbReference>
<evidence type="ECO:0000259" key="8">
    <source>
        <dbReference type="Pfam" id="PF00931"/>
    </source>
</evidence>
<dbReference type="Gene3D" id="3.40.50.300">
    <property type="entry name" value="P-loop containing nucleotide triphosphate hydrolases"/>
    <property type="match status" value="1"/>
</dbReference>
<accession>A0ABS8TAT2</accession>
<feature type="domain" description="Disease resistance protein winged helix" evidence="10">
    <location>
        <begin position="389"/>
        <end position="459"/>
    </location>
</feature>
<dbReference type="Gene3D" id="3.80.10.10">
    <property type="entry name" value="Ribonuclease Inhibitor"/>
    <property type="match status" value="2"/>
</dbReference>
<proteinExistence type="inferred from homology"/>
<feature type="coiled-coil region" evidence="7">
    <location>
        <begin position="17"/>
        <end position="87"/>
    </location>
</feature>
<dbReference type="InterPro" id="IPR058922">
    <property type="entry name" value="WHD_DRP"/>
</dbReference>
<evidence type="ECO:0000313" key="12">
    <source>
        <dbReference type="EMBL" id="MCD7468105.1"/>
    </source>
</evidence>
<dbReference type="InterPro" id="IPR057135">
    <property type="entry name" value="At4g27190-like_LRR"/>
</dbReference>
<evidence type="ECO:0000256" key="6">
    <source>
        <dbReference type="ARBA" id="ARBA00022840"/>
    </source>
</evidence>
<dbReference type="InterPro" id="IPR036388">
    <property type="entry name" value="WH-like_DNA-bd_sf"/>
</dbReference>
<dbReference type="SUPFAM" id="SSF52540">
    <property type="entry name" value="P-loop containing nucleoside triphosphate hydrolases"/>
    <property type="match status" value="1"/>
</dbReference>
<keyword evidence="2" id="KW-0433">Leucine-rich repeat</keyword>
<evidence type="ECO:0008006" key="14">
    <source>
        <dbReference type="Google" id="ProtNLM"/>
    </source>
</evidence>
<dbReference type="InterPro" id="IPR055414">
    <property type="entry name" value="LRR_R13L4/SHOC2-like"/>
</dbReference>
<evidence type="ECO:0000256" key="2">
    <source>
        <dbReference type="ARBA" id="ARBA00022614"/>
    </source>
</evidence>
<keyword evidence="4" id="KW-0547">Nucleotide-binding</keyword>
<dbReference type="PANTHER" id="PTHR33463:SF187">
    <property type="entry name" value="AND NB-ARC DOMAIN DISEASE RESISTANCE PROTEIN, PUTATIVE-RELATED"/>
    <property type="match status" value="1"/>
</dbReference>
<feature type="domain" description="Disease resistance R13L4/SHOC-2-like LRR" evidence="11">
    <location>
        <begin position="539"/>
        <end position="651"/>
    </location>
</feature>
<dbReference type="EMBL" id="JACEIK010001297">
    <property type="protein sequence ID" value="MCD7468105.1"/>
    <property type="molecule type" value="Genomic_DNA"/>
</dbReference>
<evidence type="ECO:0000256" key="3">
    <source>
        <dbReference type="ARBA" id="ARBA00022737"/>
    </source>
</evidence>
<dbReference type="Gene3D" id="1.10.10.10">
    <property type="entry name" value="Winged helix-like DNA-binding domain superfamily/Winged helix DNA-binding domain"/>
    <property type="match status" value="1"/>
</dbReference>
<dbReference type="Pfam" id="PF23598">
    <property type="entry name" value="LRR_14"/>
    <property type="match status" value="1"/>
</dbReference>
<comment type="caution">
    <text evidence="12">The sequence shown here is derived from an EMBL/GenBank/DDBJ whole genome shotgun (WGS) entry which is preliminary data.</text>
</comment>
<keyword evidence="3" id="KW-0677">Repeat</keyword>
<evidence type="ECO:0000259" key="9">
    <source>
        <dbReference type="Pfam" id="PF23247"/>
    </source>
</evidence>
<evidence type="ECO:0000259" key="11">
    <source>
        <dbReference type="Pfam" id="PF23598"/>
    </source>
</evidence>
<keyword evidence="13" id="KW-1185">Reference proteome</keyword>
<dbReference type="InterPro" id="IPR027417">
    <property type="entry name" value="P-loop_NTPase"/>
</dbReference>
<feature type="domain" description="NB-ARC" evidence="8">
    <location>
        <begin position="139"/>
        <end position="297"/>
    </location>
</feature>
<sequence length="1021" mass="116826">MVIEALSILKEKVWDPFMGLEEKIENVRSKLKVLTSRSKDVIAEAKDAELHSGKKRKREVENWQRSVQKLEHEFECFEQEVQKSSRLSRIGLSNRADKIHKEVEDLLDQGKFSEGILLNINEEKMQPLVTTNLKGQAFVQSLRKVLMLLSEVSSIGIYGMGGVGKTTLAMHIHDHLLKESRFSGNVYWITVSQDFNITKIQNNIANILGLDLSIEDGDKKRTAKLFQSLKRRKSFVLILDDVWNIFDVKKVGIPLEIGGGKLIITSRSAEVCDKIGCQKKVKVATLSMTESWELFVKTLDQWGDLSVEIEDIAKKMTKKCDGLPLGIITMAASMRGVNDVFEWRDAFEEFTDSCMQMENMNNEVFPILQCSYNRLRDPRLQKCFLYCCLYPEDYKIRRDELVRLFIVEELLVKRNSRKAELDQRHAVLNKLERACLLESVVNGSGFRCVRMHDLVREMALQIAKDGFKLMVRAGAQLGEIPGEQEWSEDLDKVSLMNNDIRKISQTLSYVHPRLTTLLLRGNHILSQVVDPFFVQMPGLRVLDLSYTAIQQLPNSVSNLVSLSALLLRRCYGLRFVPPLHNLKNLIELDLFHTIIQEVPQGLDSLVNLRCLDMTRDERVSKTLSKRPAVDILATLSNLQFLSIPFVVRVEDLLGMRQLEVFNGKFIDVCSFNRFVKYQQSCGKPNFFVIALDPKSSFNPILESDHLSYELIFYGERVILRHLLLTGDNIEMLRDDQIEEEGRVVTLLPLNIQELLISECDFRTLGNSLLDAITSLIQSKDLRVIKIGRCNDIEFLIRLSNCSSTGQRTMRHQGFISTCNTLQTLERLGLHCLKKFSGLCKLELGEALPPVGTFSHLRCLEVSFCDKMKKLIPRWLLQYLLNLTEITVSICEEMEEIISEDEEQKVNQCASSASSSRIISSNQSNSINDEVVLPKLQILYLHALPELKSIYKGRMTCGSIQRVTVSLCRKLKRLPFTLPHRNGQPSAPPALEFIRMGEKSWKSLDWDHPQYKNVLYPFVKRT</sequence>
<dbReference type="Pfam" id="PF23247">
    <property type="entry name" value="LRR_RPS2"/>
    <property type="match status" value="1"/>
</dbReference>
<evidence type="ECO:0000259" key="10">
    <source>
        <dbReference type="Pfam" id="PF23559"/>
    </source>
</evidence>
<evidence type="ECO:0000256" key="7">
    <source>
        <dbReference type="SAM" id="Coils"/>
    </source>
</evidence>
<dbReference type="PANTHER" id="PTHR33463">
    <property type="entry name" value="NB-ARC DOMAIN-CONTAINING PROTEIN-RELATED"/>
    <property type="match status" value="1"/>
</dbReference>
<feature type="domain" description="Disease resistance protein At4g27190-like leucine-rich repeats" evidence="9">
    <location>
        <begin position="851"/>
        <end position="973"/>
    </location>
</feature>
<protein>
    <recommendedName>
        <fullName evidence="14">AAA+ ATPase domain-containing protein</fullName>
    </recommendedName>
</protein>
<evidence type="ECO:0000256" key="1">
    <source>
        <dbReference type="ARBA" id="ARBA00008894"/>
    </source>
</evidence>
<gene>
    <name evidence="12" type="ORF">HAX54_005916</name>
</gene>
<name>A0ABS8TAT2_DATST</name>
<keyword evidence="7" id="KW-0175">Coiled coil</keyword>
<dbReference type="Pfam" id="PF00931">
    <property type="entry name" value="NB-ARC"/>
    <property type="match status" value="1"/>
</dbReference>
<reference evidence="12 13" key="1">
    <citation type="journal article" date="2021" name="BMC Genomics">
        <title>Datura genome reveals duplications of psychoactive alkaloid biosynthetic genes and high mutation rate following tissue culture.</title>
        <authorList>
            <person name="Rajewski A."/>
            <person name="Carter-House D."/>
            <person name="Stajich J."/>
            <person name="Litt A."/>
        </authorList>
    </citation>
    <scope>NUCLEOTIDE SEQUENCE [LARGE SCALE GENOMIC DNA]</scope>
    <source>
        <strain evidence="12">AR-01</strain>
    </source>
</reference>
<dbReference type="SUPFAM" id="SSF52058">
    <property type="entry name" value="L domain-like"/>
    <property type="match status" value="1"/>
</dbReference>
<dbReference type="InterPro" id="IPR050905">
    <property type="entry name" value="Plant_NBS-LRR"/>
</dbReference>
<evidence type="ECO:0000256" key="4">
    <source>
        <dbReference type="ARBA" id="ARBA00022741"/>
    </source>
</evidence>
<dbReference type="InterPro" id="IPR042197">
    <property type="entry name" value="Apaf_helical"/>
</dbReference>
<dbReference type="Pfam" id="PF23559">
    <property type="entry name" value="WHD_DRP"/>
    <property type="match status" value="1"/>
</dbReference>
<keyword evidence="6" id="KW-0067">ATP-binding</keyword>
<dbReference type="PRINTS" id="PR00364">
    <property type="entry name" value="DISEASERSIST"/>
</dbReference>
<comment type="similarity">
    <text evidence="1">Belongs to the disease resistance NB-LRR family.</text>
</comment>
<evidence type="ECO:0000313" key="13">
    <source>
        <dbReference type="Proteomes" id="UP000823775"/>
    </source>
</evidence>